<reference evidence="1" key="1">
    <citation type="journal article" date="2015" name="Nature">
        <title>Complex archaea that bridge the gap between prokaryotes and eukaryotes.</title>
        <authorList>
            <person name="Spang A."/>
            <person name="Saw J.H."/>
            <person name="Jorgensen S.L."/>
            <person name="Zaremba-Niedzwiedzka K."/>
            <person name="Martijn J."/>
            <person name="Lind A.E."/>
            <person name="van Eijk R."/>
            <person name="Schleper C."/>
            <person name="Guy L."/>
            <person name="Ettema T.J."/>
        </authorList>
    </citation>
    <scope>NUCLEOTIDE SEQUENCE</scope>
</reference>
<name>A0A0F9VWV1_9ZZZZ</name>
<sequence length="57" mass="6531">MSFYVIKRTDDEINRVVNWARDSQDQGTRYPGLSYEEGLTAMADWLTGFEDIAPDAD</sequence>
<dbReference type="EMBL" id="LAZR01000271">
    <property type="protein sequence ID" value="KKN77936.1"/>
    <property type="molecule type" value="Genomic_DNA"/>
</dbReference>
<proteinExistence type="predicted"/>
<protein>
    <submittedName>
        <fullName evidence="1">Uncharacterized protein</fullName>
    </submittedName>
</protein>
<accession>A0A0F9VWV1</accession>
<organism evidence="1">
    <name type="scientific">marine sediment metagenome</name>
    <dbReference type="NCBI Taxonomy" id="412755"/>
    <lineage>
        <taxon>unclassified sequences</taxon>
        <taxon>metagenomes</taxon>
        <taxon>ecological metagenomes</taxon>
    </lineage>
</organism>
<evidence type="ECO:0000313" key="1">
    <source>
        <dbReference type="EMBL" id="KKN77936.1"/>
    </source>
</evidence>
<dbReference type="AlphaFoldDB" id="A0A0F9VWV1"/>
<comment type="caution">
    <text evidence="1">The sequence shown here is derived from an EMBL/GenBank/DDBJ whole genome shotgun (WGS) entry which is preliminary data.</text>
</comment>
<gene>
    <name evidence="1" type="ORF">LCGC14_0355010</name>
</gene>